<name>A0A0K2SHG1_LIMPI</name>
<dbReference type="NCBIfam" id="NF001943">
    <property type="entry name" value="PRK00724.1-2"/>
    <property type="match status" value="1"/>
</dbReference>
<dbReference type="PANTHER" id="PTHR30592">
    <property type="entry name" value="FORMATE DEHYDROGENASE"/>
    <property type="match status" value="1"/>
</dbReference>
<keyword evidence="2 3" id="KW-0501">Molybdenum cofactor biosynthesis</keyword>
<dbReference type="RefSeq" id="WP_068134206.1">
    <property type="nucleotide sequence ID" value="NZ_AP014924.1"/>
</dbReference>
<proteinExistence type="inferred from homology"/>
<evidence type="ECO:0000256" key="2">
    <source>
        <dbReference type="ARBA" id="ARBA00023150"/>
    </source>
</evidence>
<dbReference type="Pfam" id="PF02634">
    <property type="entry name" value="FdhD-NarQ"/>
    <property type="match status" value="1"/>
</dbReference>
<accession>A0A0K2SHG1</accession>
<organism evidence="4 5">
    <name type="scientific">Limnochorda pilosa</name>
    <dbReference type="NCBI Taxonomy" id="1555112"/>
    <lineage>
        <taxon>Bacteria</taxon>
        <taxon>Bacillati</taxon>
        <taxon>Bacillota</taxon>
        <taxon>Limnochordia</taxon>
        <taxon>Limnochordales</taxon>
        <taxon>Limnochordaceae</taxon>
        <taxon>Limnochorda</taxon>
    </lineage>
</organism>
<dbReference type="PIRSF" id="PIRSF015626">
    <property type="entry name" value="FdhD"/>
    <property type="match status" value="1"/>
</dbReference>
<dbReference type="Gene3D" id="3.10.20.10">
    <property type="match status" value="1"/>
</dbReference>
<protein>
    <recommendedName>
        <fullName evidence="3">Sulfur carrier protein FdhD</fullName>
    </recommendedName>
</protein>
<dbReference type="HAMAP" id="MF_00187">
    <property type="entry name" value="FdhD"/>
    <property type="match status" value="1"/>
</dbReference>
<dbReference type="GO" id="GO:0006777">
    <property type="term" value="P:Mo-molybdopterin cofactor biosynthetic process"/>
    <property type="evidence" value="ECO:0007669"/>
    <property type="project" value="UniProtKB-UniRule"/>
</dbReference>
<sequence>MHAARGSTTRRRVLEVRPEAPRWRGDVLAVEEPMEIRLCPFGAQKPVRVAVTMRTPGHDFELAAGFLFTEGILASRDQVRFMSYCTDPELEGEQQYNVVNVFLRPGVALDPERFHRNFYTTSSCGVCGKAALETVHTRGIAPIPMGPLQLEADVVGRLGECLREAQRLFDQTGGLHAAGLFAADGTGQAVREDVGRHNATDKVIGHAFLEGRVPLSGSILVVSGRASFEIVQKAAVAGIPVVVAVSAPSSLACETAQAFGMTLVGFARGDRFNVYTGHERLRASRAEVTAGR</sequence>
<dbReference type="STRING" id="1555112.LIP_0673"/>
<dbReference type="AlphaFoldDB" id="A0A0K2SHG1"/>
<dbReference type="Gene3D" id="3.40.140.10">
    <property type="entry name" value="Cytidine Deaminase, domain 2"/>
    <property type="match status" value="1"/>
</dbReference>
<comment type="subcellular location">
    <subcellularLocation>
        <location evidence="3">Cytoplasm</location>
    </subcellularLocation>
</comment>
<keyword evidence="5" id="KW-1185">Reference proteome</keyword>
<dbReference type="EMBL" id="AP014924">
    <property type="protein sequence ID" value="BAS26530.1"/>
    <property type="molecule type" value="Genomic_DNA"/>
</dbReference>
<reference evidence="5" key="1">
    <citation type="submission" date="2015-07" db="EMBL/GenBank/DDBJ databases">
        <title>Complete genome sequence and phylogenetic analysis of Limnochorda pilosa.</title>
        <authorList>
            <person name="Watanabe M."/>
            <person name="Kojima H."/>
            <person name="Fukui M."/>
        </authorList>
    </citation>
    <scope>NUCLEOTIDE SEQUENCE [LARGE SCALE GENOMIC DNA]</scope>
    <source>
        <strain evidence="5">HC45</strain>
    </source>
</reference>
<dbReference type="PATRIC" id="fig|1555112.3.peg.703"/>
<evidence type="ECO:0000313" key="4">
    <source>
        <dbReference type="EMBL" id="BAS26530.1"/>
    </source>
</evidence>
<evidence type="ECO:0000256" key="3">
    <source>
        <dbReference type="HAMAP-Rule" id="MF_00187"/>
    </source>
</evidence>
<evidence type="ECO:0000256" key="1">
    <source>
        <dbReference type="ARBA" id="ARBA00022490"/>
    </source>
</evidence>
<dbReference type="GO" id="GO:0016783">
    <property type="term" value="F:sulfurtransferase activity"/>
    <property type="evidence" value="ECO:0007669"/>
    <property type="project" value="InterPro"/>
</dbReference>
<feature type="active site" description="Cysteine persulfide intermediate" evidence="3">
    <location>
        <position position="124"/>
    </location>
</feature>
<dbReference type="OrthoDB" id="9782042at2"/>
<dbReference type="GO" id="GO:0005737">
    <property type="term" value="C:cytoplasm"/>
    <property type="evidence" value="ECO:0007669"/>
    <property type="project" value="UniProtKB-SubCell"/>
</dbReference>
<keyword evidence="1 3" id="KW-0963">Cytoplasm</keyword>
<evidence type="ECO:0000313" key="5">
    <source>
        <dbReference type="Proteomes" id="UP000065807"/>
    </source>
</evidence>
<gene>
    <name evidence="3" type="primary">fdhD</name>
    <name evidence="4" type="ORF">LIP_0673</name>
</gene>
<feature type="binding site" evidence="3">
    <location>
        <begin position="266"/>
        <end position="271"/>
    </location>
    <ligand>
        <name>Mo-bis(molybdopterin guanine dinucleotide)</name>
        <dbReference type="ChEBI" id="CHEBI:60539"/>
    </ligand>
</feature>
<dbReference type="KEGG" id="lpil:LIP_0673"/>
<dbReference type="GO" id="GO:0097163">
    <property type="term" value="F:sulfur carrier activity"/>
    <property type="evidence" value="ECO:0007669"/>
    <property type="project" value="UniProtKB-UniRule"/>
</dbReference>
<dbReference type="Proteomes" id="UP000065807">
    <property type="component" value="Chromosome"/>
</dbReference>
<dbReference type="NCBIfam" id="TIGR00129">
    <property type="entry name" value="fdhD_narQ"/>
    <property type="match status" value="1"/>
</dbReference>
<dbReference type="SUPFAM" id="SSF53927">
    <property type="entry name" value="Cytidine deaminase-like"/>
    <property type="match status" value="1"/>
</dbReference>
<reference evidence="5" key="2">
    <citation type="journal article" date="2016" name="Int. J. Syst. Evol. Microbiol.">
        <title>Complete genome sequence and cell structure of Limnochorda pilosa, a Gram-negative spore-former within the phylum Firmicutes.</title>
        <authorList>
            <person name="Watanabe M."/>
            <person name="Kojima H."/>
            <person name="Fukui M."/>
        </authorList>
    </citation>
    <scope>NUCLEOTIDE SEQUENCE [LARGE SCALE GENOMIC DNA]</scope>
    <source>
        <strain evidence="5">HC45</strain>
    </source>
</reference>
<dbReference type="InterPro" id="IPR016193">
    <property type="entry name" value="Cytidine_deaminase-like"/>
</dbReference>
<dbReference type="PANTHER" id="PTHR30592:SF1">
    <property type="entry name" value="SULFUR CARRIER PROTEIN FDHD"/>
    <property type="match status" value="1"/>
</dbReference>
<comment type="function">
    <text evidence="3">Required for formate dehydrogenase (FDH) activity. Acts as a sulfur carrier protein that transfers sulfur from IscS to the molybdenum cofactor prior to its insertion into FDH.</text>
</comment>
<dbReference type="InterPro" id="IPR003786">
    <property type="entry name" value="FdhD"/>
</dbReference>
<comment type="similarity">
    <text evidence="3">Belongs to the FdhD family.</text>
</comment>